<dbReference type="SUPFAM" id="SSF51735">
    <property type="entry name" value="NAD(P)-binding Rossmann-fold domains"/>
    <property type="match status" value="1"/>
</dbReference>
<dbReference type="Gene3D" id="3.40.50.720">
    <property type="entry name" value="NAD(P)-binding Rossmann-like Domain"/>
    <property type="match status" value="1"/>
</dbReference>
<reference evidence="6" key="1">
    <citation type="journal article" date="2019" name="Beilstein J. Org. Chem.">
        <title>Nanangenines: drimane sesquiterpenoids as the dominant metabolite cohort of a novel Australian fungus, Aspergillus nanangensis.</title>
        <authorList>
            <person name="Lacey H.J."/>
            <person name="Gilchrist C.L.M."/>
            <person name="Crombie A."/>
            <person name="Kalaitzis J.A."/>
            <person name="Vuong D."/>
            <person name="Rutledge P.J."/>
            <person name="Turner P."/>
            <person name="Pitt J.I."/>
            <person name="Lacey E."/>
            <person name="Chooi Y.H."/>
            <person name="Piggott A.M."/>
        </authorList>
    </citation>
    <scope>NUCLEOTIDE SEQUENCE</scope>
    <source>
        <strain evidence="6">MST-FP2251</strain>
    </source>
</reference>
<accession>A0AAD4CX62</accession>
<dbReference type="Proteomes" id="UP001194746">
    <property type="component" value="Unassembled WGS sequence"/>
</dbReference>
<comment type="caution">
    <text evidence="6">The sequence shown here is derived from an EMBL/GenBank/DDBJ whole genome shotgun (WGS) entry which is preliminary data.</text>
</comment>
<dbReference type="GO" id="GO:0005777">
    <property type="term" value="C:peroxisome"/>
    <property type="evidence" value="ECO:0007669"/>
    <property type="project" value="TreeGrafter"/>
</dbReference>
<comment type="catalytic activity">
    <reaction evidence="4">
        <text>a (2E,4E)-dienoyl-CoA + NADPH + H(+) = a 4,5-saturated-(3E)-enoyl-CoA + NADP(+)</text>
        <dbReference type="Rhea" id="RHEA:45912"/>
        <dbReference type="ChEBI" id="CHEBI:15378"/>
        <dbReference type="ChEBI" id="CHEBI:57783"/>
        <dbReference type="ChEBI" id="CHEBI:58349"/>
        <dbReference type="ChEBI" id="CHEBI:85101"/>
        <dbReference type="ChEBI" id="CHEBI:85493"/>
        <dbReference type="EC" id="1.3.1.124"/>
    </reaction>
</comment>
<keyword evidence="2" id="KW-0560">Oxidoreductase</keyword>
<reference evidence="6" key="2">
    <citation type="submission" date="2020-02" db="EMBL/GenBank/DDBJ databases">
        <authorList>
            <person name="Gilchrist C.L.M."/>
            <person name="Chooi Y.-H."/>
        </authorList>
    </citation>
    <scope>NUCLEOTIDE SEQUENCE</scope>
    <source>
        <strain evidence="6">MST-FP2251</strain>
    </source>
</reference>
<evidence type="ECO:0000256" key="3">
    <source>
        <dbReference type="ARBA" id="ARBA00026117"/>
    </source>
</evidence>
<keyword evidence="1" id="KW-0521">NADP</keyword>
<dbReference type="InterPro" id="IPR002347">
    <property type="entry name" value="SDR_fam"/>
</dbReference>
<dbReference type="GO" id="GO:0009062">
    <property type="term" value="P:fatty acid catabolic process"/>
    <property type="evidence" value="ECO:0007669"/>
    <property type="project" value="InterPro"/>
</dbReference>
<dbReference type="EC" id="1.3.1.124" evidence="3"/>
<dbReference type="AlphaFoldDB" id="A0AAD4CX62"/>
<organism evidence="6 7">
    <name type="scientific">Aspergillus nanangensis</name>
    <dbReference type="NCBI Taxonomy" id="2582783"/>
    <lineage>
        <taxon>Eukaryota</taxon>
        <taxon>Fungi</taxon>
        <taxon>Dikarya</taxon>
        <taxon>Ascomycota</taxon>
        <taxon>Pezizomycotina</taxon>
        <taxon>Eurotiomycetes</taxon>
        <taxon>Eurotiomycetidae</taxon>
        <taxon>Eurotiales</taxon>
        <taxon>Aspergillaceae</taxon>
        <taxon>Aspergillus</taxon>
        <taxon>Aspergillus subgen. Circumdati</taxon>
    </lineage>
</organism>
<evidence type="ECO:0000256" key="5">
    <source>
        <dbReference type="ARBA" id="ARBA00048340"/>
    </source>
</evidence>
<evidence type="ECO:0000256" key="1">
    <source>
        <dbReference type="ARBA" id="ARBA00022857"/>
    </source>
</evidence>
<evidence type="ECO:0000256" key="4">
    <source>
        <dbReference type="ARBA" id="ARBA00048009"/>
    </source>
</evidence>
<sequence length="317" mass="33401">MPLAKEEYISDAWKEGLFNNKVVFCTGGAGTICSAQVRALVHLGANACIIGRNVEKTESVAKDIATARPGAKVIGIGAVDVRKFEALQGAVDRCVRELGGIDFVIAGAAGNFLASINQLSVNAFKTVMDIDVMGSYNTLKATIPHLKESAQKHRVDSASLKPSPLGTGGRIIFVSATLHYRAAPFQTHVSVAKAGVDALSHSVAIEFGPLGVTSNIIAPGPIASTEGLDRLLPAPAMREYIKSQPLGRIGSIRDISDATVYLFSNTGSYVSGQTLVVDGASWRMSSQNTSSGQMGYPDFLLSGEAVQHVKGQKKSKI</sequence>
<keyword evidence="7" id="KW-1185">Reference proteome</keyword>
<comment type="catalytic activity">
    <reaction evidence="5">
        <text>a (2E,4Z)-dienoyl-CoA + NADPH + H(+) = a 4,5-saturated-(3E)-enoyl-CoA + NADP(+)</text>
        <dbReference type="Rhea" id="RHEA:61892"/>
        <dbReference type="ChEBI" id="CHEBI:15378"/>
        <dbReference type="ChEBI" id="CHEBI:57783"/>
        <dbReference type="ChEBI" id="CHEBI:58349"/>
        <dbReference type="ChEBI" id="CHEBI:85099"/>
        <dbReference type="ChEBI" id="CHEBI:85493"/>
        <dbReference type="EC" id="1.3.1.124"/>
    </reaction>
</comment>
<dbReference type="EMBL" id="VCAU01000005">
    <property type="protein sequence ID" value="KAF9894098.1"/>
    <property type="molecule type" value="Genomic_DNA"/>
</dbReference>
<evidence type="ECO:0000256" key="2">
    <source>
        <dbReference type="ARBA" id="ARBA00023002"/>
    </source>
</evidence>
<dbReference type="PANTHER" id="PTHR43296">
    <property type="entry name" value="PEROXISOMAL 2,4-DIENOYL-COA REDUCTASE"/>
    <property type="match status" value="1"/>
</dbReference>
<dbReference type="PANTHER" id="PTHR43296:SF2">
    <property type="entry name" value="PEROXISOMAL 2,4-DIENOYL-COA REDUCTASE [(3E)-ENOYL-COA-PRODUCING]"/>
    <property type="match status" value="1"/>
</dbReference>
<evidence type="ECO:0000313" key="7">
    <source>
        <dbReference type="Proteomes" id="UP001194746"/>
    </source>
</evidence>
<dbReference type="CDD" id="cd05369">
    <property type="entry name" value="TER_DECR_SDR_a"/>
    <property type="match status" value="1"/>
</dbReference>
<dbReference type="GO" id="GO:0008670">
    <property type="term" value="F:2,4-dienoyl-CoA reductase (NADPH) activity"/>
    <property type="evidence" value="ECO:0007669"/>
    <property type="project" value="InterPro"/>
</dbReference>
<protein>
    <recommendedName>
        <fullName evidence="3">2,4-dienoyl-CoA reductase [(3E)-enoyl-CoA-producing]</fullName>
        <ecNumber evidence="3">1.3.1.124</ecNumber>
    </recommendedName>
</protein>
<name>A0AAD4CX62_ASPNN</name>
<dbReference type="InterPro" id="IPR045017">
    <property type="entry name" value="DECR2-like"/>
</dbReference>
<dbReference type="InterPro" id="IPR036291">
    <property type="entry name" value="NAD(P)-bd_dom_sf"/>
</dbReference>
<proteinExistence type="predicted"/>
<evidence type="ECO:0000313" key="6">
    <source>
        <dbReference type="EMBL" id="KAF9894098.1"/>
    </source>
</evidence>
<gene>
    <name evidence="6" type="ORF">FE257_009071</name>
</gene>
<dbReference type="Pfam" id="PF13561">
    <property type="entry name" value="adh_short_C2"/>
    <property type="match status" value="1"/>
</dbReference>
<dbReference type="PRINTS" id="PR00081">
    <property type="entry name" value="GDHRDH"/>
</dbReference>